<name>A0ACC1PT29_9APHY</name>
<protein>
    <submittedName>
        <fullName evidence="1">Uncharacterized protein</fullName>
    </submittedName>
</protein>
<reference evidence="1" key="1">
    <citation type="submission" date="2022-08" db="EMBL/GenBank/DDBJ databases">
        <title>Genome Sequence of Pycnoporus sanguineus.</title>
        <authorList>
            <person name="Buettner E."/>
        </authorList>
    </citation>
    <scope>NUCLEOTIDE SEQUENCE</scope>
    <source>
        <strain evidence="1">CG-C14</strain>
    </source>
</reference>
<accession>A0ACC1PT29</accession>
<comment type="caution">
    <text evidence="1">The sequence shown here is derived from an EMBL/GenBank/DDBJ whole genome shotgun (WGS) entry which is preliminary data.</text>
</comment>
<keyword evidence="2" id="KW-1185">Reference proteome</keyword>
<gene>
    <name evidence="1" type="ORF">NUW54_g6740</name>
</gene>
<dbReference type="EMBL" id="JANSHE010001837">
    <property type="protein sequence ID" value="KAJ3000713.1"/>
    <property type="molecule type" value="Genomic_DNA"/>
</dbReference>
<evidence type="ECO:0000313" key="1">
    <source>
        <dbReference type="EMBL" id="KAJ3000713.1"/>
    </source>
</evidence>
<organism evidence="1 2">
    <name type="scientific">Trametes sanguinea</name>
    <dbReference type="NCBI Taxonomy" id="158606"/>
    <lineage>
        <taxon>Eukaryota</taxon>
        <taxon>Fungi</taxon>
        <taxon>Dikarya</taxon>
        <taxon>Basidiomycota</taxon>
        <taxon>Agaricomycotina</taxon>
        <taxon>Agaricomycetes</taxon>
        <taxon>Polyporales</taxon>
        <taxon>Polyporaceae</taxon>
        <taxon>Trametes</taxon>
    </lineage>
</organism>
<sequence length="136" mass="15425">MEAVLHSPHTPASMLSSLLVRDTHTHPLRSQTRTPCSVVWKNAPHQRDAHGRILRATAESRRRRLQRHRVLGRQHGPEGRPAALEVPVLLRPEAELRASSGRRLLDLRPLQKERTGRERSSYGDVLYAELGGKRMA</sequence>
<evidence type="ECO:0000313" key="2">
    <source>
        <dbReference type="Proteomes" id="UP001144978"/>
    </source>
</evidence>
<proteinExistence type="predicted"/>
<dbReference type="Proteomes" id="UP001144978">
    <property type="component" value="Unassembled WGS sequence"/>
</dbReference>